<name>A0A840YBD1_9PROT</name>
<accession>A0A840YBD1</accession>
<dbReference type="EMBL" id="JACIJD010000005">
    <property type="protein sequence ID" value="MBB5693361.1"/>
    <property type="molecule type" value="Genomic_DNA"/>
</dbReference>
<dbReference type="RefSeq" id="WP_184515385.1">
    <property type="nucleotide sequence ID" value="NZ_JACIJD010000005.1"/>
</dbReference>
<feature type="compositionally biased region" description="Basic and acidic residues" evidence="1">
    <location>
        <begin position="1"/>
        <end position="10"/>
    </location>
</feature>
<dbReference type="Proteomes" id="UP000580654">
    <property type="component" value="Unassembled WGS sequence"/>
</dbReference>
<evidence type="ECO:0000313" key="2">
    <source>
        <dbReference type="EMBL" id="MBB5693361.1"/>
    </source>
</evidence>
<feature type="compositionally biased region" description="Acidic residues" evidence="1">
    <location>
        <begin position="50"/>
        <end position="60"/>
    </location>
</feature>
<sequence length="60" mass="6156">MPQSLPERRVAPRAAALLPAGRRRAGPGSPARASRQVTPGGGWGDKPAEVNEDVADIIAG</sequence>
<keyword evidence="3" id="KW-1185">Reference proteome</keyword>
<evidence type="ECO:0000256" key="1">
    <source>
        <dbReference type="SAM" id="MobiDB-lite"/>
    </source>
</evidence>
<gene>
    <name evidence="2" type="ORF">FHS87_001390</name>
</gene>
<feature type="region of interest" description="Disordered" evidence="1">
    <location>
        <begin position="1"/>
        <end position="60"/>
    </location>
</feature>
<organism evidence="2 3">
    <name type="scientific">Muricoccus pecuniae</name>
    <dbReference type="NCBI Taxonomy" id="693023"/>
    <lineage>
        <taxon>Bacteria</taxon>
        <taxon>Pseudomonadati</taxon>
        <taxon>Pseudomonadota</taxon>
        <taxon>Alphaproteobacteria</taxon>
        <taxon>Acetobacterales</taxon>
        <taxon>Roseomonadaceae</taxon>
        <taxon>Muricoccus</taxon>
    </lineage>
</organism>
<reference evidence="2 3" key="1">
    <citation type="submission" date="2020-08" db="EMBL/GenBank/DDBJ databases">
        <title>Genomic Encyclopedia of Type Strains, Phase IV (KMG-IV): sequencing the most valuable type-strain genomes for metagenomic binning, comparative biology and taxonomic classification.</title>
        <authorList>
            <person name="Goeker M."/>
        </authorList>
    </citation>
    <scope>NUCLEOTIDE SEQUENCE [LARGE SCALE GENOMIC DNA]</scope>
    <source>
        <strain evidence="2 3">DSM 25622</strain>
    </source>
</reference>
<protein>
    <submittedName>
        <fullName evidence="2">Uncharacterized protein</fullName>
    </submittedName>
</protein>
<feature type="compositionally biased region" description="Low complexity" evidence="1">
    <location>
        <begin position="12"/>
        <end position="35"/>
    </location>
</feature>
<dbReference type="AlphaFoldDB" id="A0A840YBD1"/>
<comment type="caution">
    <text evidence="2">The sequence shown here is derived from an EMBL/GenBank/DDBJ whole genome shotgun (WGS) entry which is preliminary data.</text>
</comment>
<proteinExistence type="predicted"/>
<evidence type="ECO:0000313" key="3">
    <source>
        <dbReference type="Proteomes" id="UP000580654"/>
    </source>
</evidence>